<evidence type="ECO:0000256" key="1">
    <source>
        <dbReference type="ARBA" id="ARBA00004123"/>
    </source>
</evidence>
<keyword evidence="8" id="KW-0489">Methyltransferase</keyword>
<feature type="region of interest" description="Disordered" evidence="7">
    <location>
        <begin position="32"/>
        <end position="80"/>
    </location>
</feature>
<dbReference type="OMA" id="LCMANAP"/>
<evidence type="ECO:0000256" key="3">
    <source>
        <dbReference type="ARBA" id="ARBA00023015"/>
    </source>
</evidence>
<dbReference type="eggNOG" id="ENOG502SPRN">
    <property type="taxonomic scope" value="Eukaryota"/>
</dbReference>
<organism evidence="8 9">
    <name type="scientific">Eutypa lata (strain UCR-EL1)</name>
    <name type="common">Grapevine dieback disease fungus</name>
    <name type="synonym">Eutypa armeniacae</name>
    <dbReference type="NCBI Taxonomy" id="1287681"/>
    <lineage>
        <taxon>Eukaryota</taxon>
        <taxon>Fungi</taxon>
        <taxon>Dikarya</taxon>
        <taxon>Ascomycota</taxon>
        <taxon>Pezizomycotina</taxon>
        <taxon>Sordariomycetes</taxon>
        <taxon>Xylariomycetidae</taxon>
        <taxon>Xylariales</taxon>
        <taxon>Diatrypaceae</taxon>
        <taxon>Eutypa</taxon>
    </lineage>
</organism>
<dbReference type="GO" id="GO:0008168">
    <property type="term" value="F:methyltransferase activity"/>
    <property type="evidence" value="ECO:0007669"/>
    <property type="project" value="UniProtKB-KW"/>
</dbReference>
<keyword evidence="9" id="KW-1185">Reference proteome</keyword>
<evidence type="ECO:0000313" key="9">
    <source>
        <dbReference type="Proteomes" id="UP000012174"/>
    </source>
</evidence>
<dbReference type="InterPro" id="IPR046347">
    <property type="entry name" value="bZIP_sf"/>
</dbReference>
<feature type="compositionally biased region" description="Basic residues" evidence="7">
    <location>
        <begin position="62"/>
        <end position="80"/>
    </location>
</feature>
<dbReference type="KEGG" id="ela:UCREL1_3054"/>
<feature type="compositionally biased region" description="Low complexity" evidence="7">
    <location>
        <begin position="379"/>
        <end position="390"/>
    </location>
</feature>
<dbReference type="GO" id="GO:0032259">
    <property type="term" value="P:methylation"/>
    <property type="evidence" value="ECO:0007669"/>
    <property type="project" value="UniProtKB-KW"/>
</dbReference>
<evidence type="ECO:0000313" key="8">
    <source>
        <dbReference type="EMBL" id="EMR69907.1"/>
    </source>
</evidence>
<feature type="region of interest" description="Disordered" evidence="7">
    <location>
        <begin position="302"/>
        <end position="390"/>
    </location>
</feature>
<accession>M7SZZ3</accession>
<keyword evidence="5" id="KW-0804">Transcription</keyword>
<dbReference type="PANTHER" id="PTHR40621">
    <property type="entry name" value="TRANSCRIPTION FACTOR KAPC-RELATED"/>
    <property type="match status" value="1"/>
</dbReference>
<dbReference type="Gene3D" id="1.20.5.170">
    <property type="match status" value="1"/>
</dbReference>
<dbReference type="GO" id="GO:0090575">
    <property type="term" value="C:RNA polymerase II transcription regulator complex"/>
    <property type="evidence" value="ECO:0007669"/>
    <property type="project" value="TreeGrafter"/>
</dbReference>
<sequence>MPYMPYMMLLDNANLNGGGVVLRRVATATALRDKDDGDNSSGGGGGGGSSSRAATATATKAQARRAQVRKAQIQHRQRKANYTKQLEMDIAKLRDGIARVEGEGAVLRSENNTIRQRLTLAGVATPPPPIMGTTATTAPATATTTSWTASTSSPSPPVTQYTVSLDMSETNSPAYQVYRTSGSTPPSGGSIPGRGFPGSSSDASGPTALTAMEGVWDESGGGSSSSSKGFNLTEAQSDYAINFILALEHVCWDHFHPSYFAPHAHNVDESGEENGHMLMASAIALQSAPAHVFEQMGEVRENMSLQQQSQPSQSSSTGTSNTPSRTAAAHRNRLSQPSYNLPPPPPHQQSQSQSQSQQHQQKPLPVPSPASWKIPPPTATSTTSTSGGASAGLTLENLRRLAAALSPPDVELTPVQAWFEIVRARGPSVALDGALMDALRRELALHVRCVQFGAIMQRDAFDDVIGRVVGGGGGGRPC</sequence>
<comment type="subcellular location">
    <subcellularLocation>
        <location evidence="1">Nucleus</location>
    </subcellularLocation>
</comment>
<dbReference type="AlphaFoldDB" id="M7SZZ3"/>
<feature type="compositionally biased region" description="Low complexity" evidence="7">
    <location>
        <begin position="304"/>
        <end position="324"/>
    </location>
</feature>
<evidence type="ECO:0000256" key="5">
    <source>
        <dbReference type="ARBA" id="ARBA00023163"/>
    </source>
</evidence>
<dbReference type="HOGENOM" id="CLU_036934_3_0_1"/>
<evidence type="ECO:0000256" key="4">
    <source>
        <dbReference type="ARBA" id="ARBA00023125"/>
    </source>
</evidence>
<dbReference type="Proteomes" id="UP000012174">
    <property type="component" value="Unassembled WGS sequence"/>
</dbReference>
<comment type="similarity">
    <text evidence="2">Belongs to the bZIP family.</text>
</comment>
<gene>
    <name evidence="8" type="ORF">UCREL1_3054</name>
</gene>
<keyword evidence="8" id="KW-0808">Transferase</keyword>
<evidence type="ECO:0000256" key="6">
    <source>
        <dbReference type="ARBA" id="ARBA00023242"/>
    </source>
</evidence>
<feature type="compositionally biased region" description="Gly residues" evidence="7">
    <location>
        <begin position="40"/>
        <end position="49"/>
    </location>
</feature>
<keyword evidence="4" id="KW-0238">DNA-binding</keyword>
<dbReference type="OrthoDB" id="5218140at2759"/>
<dbReference type="EMBL" id="KB705996">
    <property type="protein sequence ID" value="EMR69907.1"/>
    <property type="molecule type" value="Genomic_DNA"/>
</dbReference>
<dbReference type="GO" id="GO:0000976">
    <property type="term" value="F:transcription cis-regulatory region binding"/>
    <property type="evidence" value="ECO:0007669"/>
    <property type="project" value="InterPro"/>
</dbReference>
<dbReference type="SUPFAM" id="SSF57959">
    <property type="entry name" value="Leucine zipper domain"/>
    <property type="match status" value="1"/>
</dbReference>
<dbReference type="GO" id="GO:0001228">
    <property type="term" value="F:DNA-binding transcription activator activity, RNA polymerase II-specific"/>
    <property type="evidence" value="ECO:0007669"/>
    <property type="project" value="TreeGrafter"/>
</dbReference>
<protein>
    <submittedName>
        <fullName evidence="8">Putative methyltransferase domain-containing protein</fullName>
    </submittedName>
</protein>
<dbReference type="InterPro" id="IPR050936">
    <property type="entry name" value="AP-1-like"/>
</dbReference>
<feature type="region of interest" description="Disordered" evidence="7">
    <location>
        <begin position="180"/>
        <end position="207"/>
    </location>
</feature>
<evidence type="ECO:0000256" key="7">
    <source>
        <dbReference type="SAM" id="MobiDB-lite"/>
    </source>
</evidence>
<feature type="compositionally biased region" description="Pro residues" evidence="7">
    <location>
        <begin position="364"/>
        <end position="378"/>
    </location>
</feature>
<dbReference type="PANTHER" id="PTHR40621:SF11">
    <property type="entry name" value="TRANSCRIPTION FACTOR KAPC-RELATED"/>
    <property type="match status" value="1"/>
</dbReference>
<dbReference type="CDD" id="cd14688">
    <property type="entry name" value="bZIP_YAP"/>
    <property type="match status" value="1"/>
</dbReference>
<name>M7SZZ3_EUTLA</name>
<proteinExistence type="inferred from homology"/>
<evidence type="ECO:0000256" key="2">
    <source>
        <dbReference type="ARBA" id="ARBA00007163"/>
    </source>
</evidence>
<keyword evidence="6" id="KW-0539">Nucleus</keyword>
<reference evidence="9" key="1">
    <citation type="journal article" date="2013" name="Genome Announc.">
        <title>Draft genome sequence of the grapevine dieback fungus Eutypa lata UCR-EL1.</title>
        <authorList>
            <person name="Blanco-Ulate B."/>
            <person name="Rolshausen P.E."/>
            <person name="Cantu D."/>
        </authorList>
    </citation>
    <scope>NUCLEOTIDE SEQUENCE [LARGE SCALE GENOMIC DNA]</scope>
    <source>
        <strain evidence="9">UCR-EL1</strain>
    </source>
</reference>
<feature type="compositionally biased region" description="Low complexity" evidence="7">
    <location>
        <begin position="50"/>
        <end position="61"/>
    </location>
</feature>
<feature type="compositionally biased region" description="Low complexity" evidence="7">
    <location>
        <begin position="348"/>
        <end position="363"/>
    </location>
</feature>
<keyword evidence="3" id="KW-0805">Transcription regulation</keyword>